<feature type="domain" description="AMP-dependent synthetase/ligase" evidence="5">
    <location>
        <begin position="99"/>
        <end position="471"/>
    </location>
</feature>
<dbReference type="GO" id="GO:0005524">
    <property type="term" value="F:ATP binding"/>
    <property type="evidence" value="ECO:0007669"/>
    <property type="project" value="UniProtKB-KW"/>
</dbReference>
<dbReference type="Pfam" id="PF00501">
    <property type="entry name" value="AMP-binding"/>
    <property type="match status" value="1"/>
</dbReference>
<dbReference type="Gene3D" id="3.30.300.30">
    <property type="match status" value="1"/>
</dbReference>
<dbReference type="PROSITE" id="PS00455">
    <property type="entry name" value="AMP_BINDING"/>
    <property type="match status" value="1"/>
</dbReference>
<dbReference type="NCBIfam" id="TIGR01217">
    <property type="entry name" value="ac_ac_CoA_syn"/>
    <property type="match status" value="1"/>
</dbReference>
<evidence type="ECO:0000256" key="3">
    <source>
        <dbReference type="ARBA" id="ARBA00022741"/>
    </source>
</evidence>
<keyword evidence="8" id="KW-1185">Reference proteome</keyword>
<dbReference type="InterPro" id="IPR025110">
    <property type="entry name" value="AMP-bd_C"/>
</dbReference>
<dbReference type="AlphaFoldDB" id="A0A1H4V8Q5"/>
<keyword evidence="2" id="KW-0436">Ligase</keyword>
<name>A0A1H4V8Q5_9NOCA</name>
<dbReference type="InterPro" id="IPR005914">
    <property type="entry name" value="Acac_CoA_synth"/>
</dbReference>
<feature type="domain" description="AMP-binding enzyme C-terminal" evidence="6">
    <location>
        <begin position="537"/>
        <end position="612"/>
    </location>
</feature>
<dbReference type="PANTHER" id="PTHR42921">
    <property type="entry name" value="ACETOACETYL-COA SYNTHETASE"/>
    <property type="match status" value="1"/>
</dbReference>
<dbReference type="RefSeq" id="WP_072943734.1">
    <property type="nucleotide sequence ID" value="NZ_FNSV01000005.1"/>
</dbReference>
<dbReference type="SUPFAM" id="SSF56801">
    <property type="entry name" value="Acetyl-CoA synthetase-like"/>
    <property type="match status" value="1"/>
</dbReference>
<reference evidence="8" key="1">
    <citation type="submission" date="2016-10" db="EMBL/GenBank/DDBJ databases">
        <authorList>
            <person name="Varghese N."/>
            <person name="Submissions S."/>
        </authorList>
    </citation>
    <scope>NUCLEOTIDE SEQUENCE [LARGE SCALE GENOMIC DNA]</scope>
    <source>
        <strain evidence="8">DSM 44498</strain>
    </source>
</reference>
<evidence type="ECO:0000256" key="2">
    <source>
        <dbReference type="ARBA" id="ARBA00022598"/>
    </source>
</evidence>
<gene>
    <name evidence="7" type="ORF">SAMN04490239_5376</name>
</gene>
<dbReference type="InterPro" id="IPR020845">
    <property type="entry name" value="AMP-binding_CS"/>
</dbReference>
<dbReference type="InterPro" id="IPR000873">
    <property type="entry name" value="AMP-dep_synth/lig_dom"/>
</dbReference>
<dbReference type="InterPro" id="IPR042099">
    <property type="entry name" value="ANL_N_sf"/>
</dbReference>
<protein>
    <submittedName>
        <fullName evidence="7">Acetoacetyl-CoA synthetase</fullName>
    </submittedName>
</protein>
<dbReference type="InterPro" id="IPR045851">
    <property type="entry name" value="AMP-bd_C_sf"/>
</dbReference>
<dbReference type="NCBIfam" id="NF002937">
    <property type="entry name" value="PRK03584.1"/>
    <property type="match status" value="1"/>
</dbReference>
<dbReference type="Proteomes" id="UP000183561">
    <property type="component" value="Unassembled WGS sequence"/>
</dbReference>
<accession>A0A1H4V8Q5</accession>
<dbReference type="GO" id="GO:0006629">
    <property type="term" value="P:lipid metabolic process"/>
    <property type="evidence" value="ECO:0007669"/>
    <property type="project" value="InterPro"/>
</dbReference>
<organism evidence="7 8">
    <name type="scientific">Rhodococcus koreensis</name>
    <dbReference type="NCBI Taxonomy" id="99653"/>
    <lineage>
        <taxon>Bacteria</taxon>
        <taxon>Bacillati</taxon>
        <taxon>Actinomycetota</taxon>
        <taxon>Actinomycetes</taxon>
        <taxon>Mycobacteriales</taxon>
        <taxon>Nocardiaceae</taxon>
        <taxon>Rhodococcus</taxon>
    </lineage>
</organism>
<comment type="similarity">
    <text evidence="1">Belongs to the ATP-dependent AMP-binding enzyme family.</text>
</comment>
<evidence type="ECO:0000313" key="8">
    <source>
        <dbReference type="Proteomes" id="UP000183561"/>
    </source>
</evidence>
<keyword evidence="3" id="KW-0547">Nucleotide-binding</keyword>
<proteinExistence type="inferred from homology"/>
<evidence type="ECO:0000256" key="1">
    <source>
        <dbReference type="ARBA" id="ARBA00006432"/>
    </source>
</evidence>
<dbReference type="PANTHER" id="PTHR42921:SF1">
    <property type="entry name" value="ACETOACETYL-COA SYNTHETASE"/>
    <property type="match status" value="1"/>
</dbReference>
<dbReference type="Gene3D" id="3.40.50.12780">
    <property type="entry name" value="N-terminal domain of ligase-like"/>
    <property type="match status" value="1"/>
</dbReference>
<dbReference type="GO" id="GO:0030729">
    <property type="term" value="F:acetoacetate-CoA ligase activity"/>
    <property type="evidence" value="ECO:0007669"/>
    <property type="project" value="InterPro"/>
</dbReference>
<evidence type="ECO:0000256" key="4">
    <source>
        <dbReference type="ARBA" id="ARBA00022840"/>
    </source>
</evidence>
<dbReference type="Pfam" id="PF13193">
    <property type="entry name" value="AMP-binding_C"/>
    <property type="match status" value="1"/>
</dbReference>
<dbReference type="EMBL" id="FNSV01000005">
    <property type="protein sequence ID" value="SEC76784.1"/>
    <property type="molecule type" value="Genomic_DNA"/>
</dbReference>
<evidence type="ECO:0000259" key="6">
    <source>
        <dbReference type="Pfam" id="PF13193"/>
    </source>
</evidence>
<evidence type="ECO:0000313" key="7">
    <source>
        <dbReference type="EMBL" id="SEC76784.1"/>
    </source>
</evidence>
<dbReference type="OrthoDB" id="9803968at2"/>
<sequence>MPVNDRAHVPVPAWTPTADAAARTQISTFGRWLATEGRGEFGGYDELWRWSTTELEEFWQAIADFYDVRFRQQATRVLADDAMPGAEWFPAATLNYADQALRHTGDRTAIVAVSEGGHRHEVTRDELRNQVASLAHWLRTQGIGPGDRVVGYLPNITATVVAFLATAAVGATWSACSQEYSPDGAADRLGQLEPTVLFIADGYRYAGKEHDRSTHNDELRRLLPSVRTTVWVPHLGAAQPPGTEHFDTLTQGDHLLETTPVPFDQPLWVLYSSGTTGRPKGIVHGHGGVTLEHLKFLGLHLDLDASSRFAWYTSTSWMMWNIQVSGLLLGATIVLYDGSPGWPHPGALWQLAADEQLTFLGTSAAYLTAAHKDGTHLAAAYDLQLTGLGSTGSPLPAGTAQWIHDTLPTTWLAAASGGTDIASGFAGGVPTLPSYPGEMQARLLGVALESWDQHGQPVTDEVGELVVTRPMPSMPLYFWNDPDGARYRDAYFSTYPDVWRHGDWVTVNTRGGVIVHGRSDATMNRYGVRMGSAEIYEVVDQLEEVADAVIVGVEESDGGYWMPLFVVLADGHDLDPDLIARIRGRIRSEVSPRHVPDDVIAVPALPHTMTGKRLEVPIKRVLQGAALSSVANPAALDDADALAQFVPIAAQRKTALHTDIPHTSSPAT</sequence>
<keyword evidence="4" id="KW-0067">ATP-binding</keyword>
<evidence type="ECO:0000259" key="5">
    <source>
        <dbReference type="Pfam" id="PF00501"/>
    </source>
</evidence>